<proteinExistence type="inferred from homology"/>
<keyword evidence="6" id="KW-0805">Transcription regulation</keyword>
<comment type="similarity">
    <text evidence="2">Belongs to the THAP1 family.</text>
</comment>
<evidence type="ECO:0000256" key="6">
    <source>
        <dbReference type="ARBA" id="ARBA00023015"/>
    </source>
</evidence>
<dbReference type="GO" id="GO:0005654">
    <property type="term" value="C:nucleoplasm"/>
    <property type="evidence" value="ECO:0007669"/>
    <property type="project" value="UniProtKB-SubCell"/>
</dbReference>
<dbReference type="OrthoDB" id="5989888at2759"/>
<dbReference type="RefSeq" id="XP_031570274.1">
    <property type="nucleotide sequence ID" value="XM_031714414.1"/>
</dbReference>
<evidence type="ECO:0000256" key="8">
    <source>
        <dbReference type="ARBA" id="ARBA00023125"/>
    </source>
</evidence>
<dbReference type="SUPFAM" id="SSF57716">
    <property type="entry name" value="Glucocorticoid receptor-like (DNA-binding domain)"/>
    <property type="match status" value="1"/>
</dbReference>
<evidence type="ECO:0000256" key="1">
    <source>
        <dbReference type="ARBA" id="ARBA00004642"/>
    </source>
</evidence>
<protein>
    <submittedName>
        <fullName evidence="16">Uncharacterized protein LOC116304654</fullName>
    </submittedName>
</protein>
<evidence type="ECO:0000256" key="10">
    <source>
        <dbReference type="ARBA" id="ARBA00023242"/>
    </source>
</evidence>
<feature type="region of interest" description="Disordered" evidence="13">
    <location>
        <begin position="94"/>
        <end position="123"/>
    </location>
</feature>
<evidence type="ECO:0000256" key="5">
    <source>
        <dbReference type="ARBA" id="ARBA00022833"/>
    </source>
</evidence>
<keyword evidence="15" id="KW-1185">Reference proteome</keyword>
<keyword evidence="7" id="KW-0175">Coiled coil</keyword>
<keyword evidence="5" id="KW-0862">Zinc</keyword>
<evidence type="ECO:0000256" key="9">
    <source>
        <dbReference type="ARBA" id="ARBA00023163"/>
    </source>
</evidence>
<evidence type="ECO:0000313" key="16">
    <source>
        <dbReference type="RefSeq" id="XP_031570274.1"/>
    </source>
</evidence>
<dbReference type="AlphaFoldDB" id="A0A6P8ITE3"/>
<keyword evidence="8 12" id="KW-0238">DNA-binding</keyword>
<dbReference type="InParanoid" id="A0A6P8ITE3"/>
<accession>A0A6P8ITE3</accession>
<keyword evidence="11" id="KW-0131">Cell cycle</keyword>
<dbReference type="PANTHER" id="PTHR46600">
    <property type="entry name" value="THAP DOMAIN-CONTAINING"/>
    <property type="match status" value="1"/>
</dbReference>
<dbReference type="InterPro" id="IPR006612">
    <property type="entry name" value="THAP_Znf"/>
</dbReference>
<keyword evidence="9" id="KW-0804">Transcription</keyword>
<dbReference type="InterPro" id="IPR026516">
    <property type="entry name" value="THAP1/10"/>
</dbReference>
<comment type="subcellular location">
    <subcellularLocation>
        <location evidence="1">Nucleus</location>
        <location evidence="1">Nucleoplasm</location>
    </subcellularLocation>
</comment>
<name>A0A6P8ITE3_ACTTE</name>
<evidence type="ECO:0000256" key="12">
    <source>
        <dbReference type="PROSITE-ProRule" id="PRU00309"/>
    </source>
</evidence>
<reference evidence="16" key="1">
    <citation type="submission" date="2025-08" db="UniProtKB">
        <authorList>
            <consortium name="RefSeq"/>
        </authorList>
    </citation>
    <scope>IDENTIFICATION</scope>
</reference>
<dbReference type="PANTHER" id="PTHR46600:SF1">
    <property type="entry name" value="THAP DOMAIN-CONTAINING PROTEIN 1"/>
    <property type="match status" value="1"/>
</dbReference>
<dbReference type="InterPro" id="IPR038441">
    <property type="entry name" value="THAP_Znf_sf"/>
</dbReference>
<dbReference type="Proteomes" id="UP000515163">
    <property type="component" value="Unplaced"/>
</dbReference>
<evidence type="ECO:0000259" key="14">
    <source>
        <dbReference type="PROSITE" id="PS50950"/>
    </source>
</evidence>
<dbReference type="SMART" id="SM00980">
    <property type="entry name" value="THAP"/>
    <property type="match status" value="1"/>
</dbReference>
<keyword evidence="10" id="KW-0539">Nucleus</keyword>
<keyword evidence="3" id="KW-0479">Metal-binding</keyword>
<dbReference type="KEGG" id="aten:116304654"/>
<evidence type="ECO:0000256" key="11">
    <source>
        <dbReference type="ARBA" id="ARBA00023306"/>
    </source>
</evidence>
<gene>
    <name evidence="16" type="primary">LOC116304654</name>
</gene>
<evidence type="ECO:0000256" key="2">
    <source>
        <dbReference type="ARBA" id="ARBA00006177"/>
    </source>
</evidence>
<evidence type="ECO:0000313" key="15">
    <source>
        <dbReference type="Proteomes" id="UP000515163"/>
    </source>
</evidence>
<dbReference type="GO" id="GO:0008270">
    <property type="term" value="F:zinc ion binding"/>
    <property type="evidence" value="ECO:0007669"/>
    <property type="project" value="UniProtKB-KW"/>
</dbReference>
<dbReference type="Gene3D" id="6.20.210.20">
    <property type="entry name" value="THAP domain"/>
    <property type="match status" value="1"/>
</dbReference>
<keyword evidence="4 12" id="KW-0863">Zinc-finger</keyword>
<dbReference type="PROSITE" id="PS50950">
    <property type="entry name" value="ZF_THAP"/>
    <property type="match status" value="1"/>
</dbReference>
<evidence type="ECO:0000256" key="13">
    <source>
        <dbReference type="SAM" id="MobiDB-lite"/>
    </source>
</evidence>
<feature type="non-terminal residue" evidence="16">
    <location>
        <position position="222"/>
    </location>
</feature>
<dbReference type="GO" id="GO:0043565">
    <property type="term" value="F:sequence-specific DNA binding"/>
    <property type="evidence" value="ECO:0007669"/>
    <property type="project" value="InterPro"/>
</dbReference>
<dbReference type="Pfam" id="PF05485">
    <property type="entry name" value="THAP"/>
    <property type="match status" value="1"/>
</dbReference>
<dbReference type="GeneID" id="116304654"/>
<evidence type="ECO:0000256" key="7">
    <source>
        <dbReference type="ARBA" id="ARBA00023054"/>
    </source>
</evidence>
<evidence type="ECO:0000256" key="3">
    <source>
        <dbReference type="ARBA" id="ARBA00022723"/>
    </source>
</evidence>
<feature type="domain" description="THAP-type" evidence="14">
    <location>
        <begin position="1"/>
        <end position="83"/>
    </location>
</feature>
<sequence>MVHYCCVFNCYNSSNDTTLSFHGFPKDKSLQKKWTSRIKRDPSKDFRITPSTKVCSSHFLDTDYKFLDSKSRRLKEEACPSIFSWSKTESNERPLSVRREQLQRKREMLKDEETESASEGEGFYDMASESTANRGNQTDLDIPCSHQLSIKMLKTRCPTSKKGERFFSHHTGFKNYMQFKEFLEFVVPGLKRENIVYWGTDQARNNRIDTSALFKSIQETKH</sequence>
<evidence type="ECO:0000256" key="4">
    <source>
        <dbReference type="ARBA" id="ARBA00022771"/>
    </source>
</evidence>
<organism evidence="15 16">
    <name type="scientific">Actinia tenebrosa</name>
    <name type="common">Australian red waratah sea anemone</name>
    <dbReference type="NCBI Taxonomy" id="6105"/>
    <lineage>
        <taxon>Eukaryota</taxon>
        <taxon>Metazoa</taxon>
        <taxon>Cnidaria</taxon>
        <taxon>Anthozoa</taxon>
        <taxon>Hexacorallia</taxon>
        <taxon>Actiniaria</taxon>
        <taxon>Actiniidae</taxon>
        <taxon>Actinia</taxon>
    </lineage>
</organism>
<feature type="compositionally biased region" description="Basic and acidic residues" evidence="13">
    <location>
        <begin position="94"/>
        <end position="111"/>
    </location>
</feature>